<organism evidence="1 2">
    <name type="scientific">Ilyodon furcidens</name>
    <name type="common">goldbreast splitfin</name>
    <dbReference type="NCBI Taxonomy" id="33524"/>
    <lineage>
        <taxon>Eukaryota</taxon>
        <taxon>Metazoa</taxon>
        <taxon>Chordata</taxon>
        <taxon>Craniata</taxon>
        <taxon>Vertebrata</taxon>
        <taxon>Euteleostomi</taxon>
        <taxon>Actinopterygii</taxon>
        <taxon>Neopterygii</taxon>
        <taxon>Teleostei</taxon>
        <taxon>Neoteleostei</taxon>
        <taxon>Acanthomorphata</taxon>
        <taxon>Ovalentaria</taxon>
        <taxon>Atherinomorphae</taxon>
        <taxon>Cyprinodontiformes</taxon>
        <taxon>Goodeidae</taxon>
        <taxon>Ilyodon</taxon>
    </lineage>
</organism>
<keyword evidence="2" id="KW-1185">Reference proteome</keyword>
<gene>
    <name evidence="1" type="ORF">ILYODFUR_034700</name>
</gene>
<sequence length="129" mass="14603">METPGVCQVSEWSRQSCQTGGTRWVILEGSTVESEPGSFAGSLRSLVTRMQPTEKIIHEVLLQRVDLGFLHKHTGYRSSGLEVTWEGGHKKGITQNNHKEICLDQQELPLQVNTQALECWQRWVLMLLS</sequence>
<name>A0ABV0UMM4_9TELE</name>
<evidence type="ECO:0000313" key="1">
    <source>
        <dbReference type="EMBL" id="MEQ2246099.1"/>
    </source>
</evidence>
<protein>
    <submittedName>
        <fullName evidence="1">Uncharacterized protein</fullName>
    </submittedName>
</protein>
<dbReference type="Proteomes" id="UP001482620">
    <property type="component" value="Unassembled WGS sequence"/>
</dbReference>
<evidence type="ECO:0000313" key="2">
    <source>
        <dbReference type="Proteomes" id="UP001482620"/>
    </source>
</evidence>
<dbReference type="EMBL" id="JAHRIQ010075854">
    <property type="protein sequence ID" value="MEQ2246099.1"/>
    <property type="molecule type" value="Genomic_DNA"/>
</dbReference>
<reference evidence="1 2" key="1">
    <citation type="submission" date="2021-06" db="EMBL/GenBank/DDBJ databases">
        <authorList>
            <person name="Palmer J.M."/>
        </authorList>
    </citation>
    <scope>NUCLEOTIDE SEQUENCE [LARGE SCALE GENOMIC DNA]</scope>
    <source>
        <strain evidence="2">if_2019</strain>
        <tissue evidence="1">Muscle</tissue>
    </source>
</reference>
<proteinExistence type="predicted"/>
<accession>A0ABV0UMM4</accession>
<comment type="caution">
    <text evidence="1">The sequence shown here is derived from an EMBL/GenBank/DDBJ whole genome shotgun (WGS) entry which is preliminary data.</text>
</comment>